<dbReference type="Proteomes" id="UP000256686">
    <property type="component" value="Unassembled WGS sequence"/>
</dbReference>
<keyword evidence="3" id="KW-1185">Reference proteome</keyword>
<dbReference type="AlphaFoldDB" id="A0A3D9C7J2"/>
<dbReference type="Pfam" id="PF18760">
    <property type="entry name" value="ART-PolyVal"/>
    <property type="match status" value="1"/>
</dbReference>
<evidence type="ECO:0000313" key="3">
    <source>
        <dbReference type="Proteomes" id="UP000256686"/>
    </source>
</evidence>
<name>A0A3D9C7J2_9FLAO</name>
<protein>
    <recommendedName>
        <fullName evidence="1">ART-PolyVal-like domain-containing protein</fullName>
    </recommendedName>
</protein>
<proteinExistence type="predicted"/>
<feature type="domain" description="ART-PolyVal-like" evidence="1">
    <location>
        <begin position="4"/>
        <end position="149"/>
    </location>
</feature>
<accession>A0A3D9C7J2</accession>
<dbReference type="InterPro" id="IPR049522">
    <property type="entry name" value="ART-PolyVal_dom"/>
</dbReference>
<sequence>MKSKKLYHGTDHDFDKFSLEYLGQNTDWENCHRGIHLTEEIGIAQLFGEKVLQCDVNLSKALNLDDVFGCADQAPDIVNIIFEEDISSPDEALEFLDESIGLGEYLEFMEAFNSLETINRFRQLGYDHIISRFSQGKVEYCVFDPSQITITHKNIISLFPPSSFLTVLPVNPRQIENIKRALDSKDESELNFLYKQLHKNIVSIPNKIDGLEIDNLKKLLILAGRDYSNGYLSYSIHKGRLYRQLPGELDRKSAVLKLSADKVNKQHLGISR</sequence>
<organism evidence="2 3">
    <name type="scientific">Chryseobacterium pennae</name>
    <dbReference type="NCBI Taxonomy" id="2258962"/>
    <lineage>
        <taxon>Bacteria</taxon>
        <taxon>Pseudomonadati</taxon>
        <taxon>Bacteroidota</taxon>
        <taxon>Flavobacteriia</taxon>
        <taxon>Flavobacteriales</taxon>
        <taxon>Weeksellaceae</taxon>
        <taxon>Chryseobacterium group</taxon>
        <taxon>Chryseobacterium</taxon>
    </lineage>
</organism>
<comment type="caution">
    <text evidence="2">The sequence shown here is derived from an EMBL/GenBank/DDBJ whole genome shotgun (WGS) entry which is preliminary data.</text>
</comment>
<dbReference type="RefSeq" id="WP_115971393.1">
    <property type="nucleotide sequence ID" value="NZ_QNVT01000012.1"/>
</dbReference>
<evidence type="ECO:0000259" key="1">
    <source>
        <dbReference type="Pfam" id="PF18760"/>
    </source>
</evidence>
<evidence type="ECO:0000313" key="2">
    <source>
        <dbReference type="EMBL" id="REC61855.1"/>
    </source>
</evidence>
<reference evidence="3" key="1">
    <citation type="submission" date="2018-06" db="EMBL/GenBank/DDBJ databases">
        <authorList>
            <person name="Lum Nde A."/>
            <person name="Hugo C."/>
        </authorList>
    </citation>
    <scope>NUCLEOTIDE SEQUENCE [LARGE SCALE GENOMIC DNA]</scope>
    <source>
        <strain evidence="3">1_F178</strain>
    </source>
</reference>
<dbReference type="EMBL" id="QNVT01000012">
    <property type="protein sequence ID" value="REC61855.1"/>
    <property type="molecule type" value="Genomic_DNA"/>
</dbReference>
<gene>
    <name evidence="2" type="ORF">DRF65_14070</name>
</gene>